<accession>A0A4C1SRP7</accession>
<dbReference type="Proteomes" id="UP000299102">
    <property type="component" value="Unassembled WGS sequence"/>
</dbReference>
<reference evidence="2 3" key="1">
    <citation type="journal article" date="2019" name="Commun. Biol.">
        <title>The bagworm genome reveals a unique fibroin gene that provides high tensile strength.</title>
        <authorList>
            <person name="Kono N."/>
            <person name="Nakamura H."/>
            <person name="Ohtoshi R."/>
            <person name="Tomita M."/>
            <person name="Numata K."/>
            <person name="Arakawa K."/>
        </authorList>
    </citation>
    <scope>NUCLEOTIDE SEQUENCE [LARGE SCALE GENOMIC DNA]</scope>
</reference>
<dbReference type="OrthoDB" id="8193815at2759"/>
<dbReference type="EMBL" id="BGZK01000014">
    <property type="protein sequence ID" value="GBP04586.1"/>
    <property type="molecule type" value="Genomic_DNA"/>
</dbReference>
<feature type="compositionally biased region" description="Basic and acidic residues" evidence="1">
    <location>
        <begin position="82"/>
        <end position="94"/>
    </location>
</feature>
<name>A0A4C1SRP7_EUMVA</name>
<evidence type="ECO:0000313" key="2">
    <source>
        <dbReference type="EMBL" id="GBP04586.1"/>
    </source>
</evidence>
<comment type="caution">
    <text evidence="2">The sequence shown here is derived from an EMBL/GenBank/DDBJ whole genome shotgun (WGS) entry which is preliminary data.</text>
</comment>
<evidence type="ECO:0000256" key="1">
    <source>
        <dbReference type="SAM" id="MobiDB-lite"/>
    </source>
</evidence>
<feature type="compositionally biased region" description="Basic and acidic residues" evidence="1">
    <location>
        <begin position="104"/>
        <end position="130"/>
    </location>
</feature>
<evidence type="ECO:0000313" key="3">
    <source>
        <dbReference type="Proteomes" id="UP000299102"/>
    </source>
</evidence>
<dbReference type="AlphaFoldDB" id="A0A4C1SRP7"/>
<protein>
    <submittedName>
        <fullName evidence="2">Uncharacterized protein</fullName>
    </submittedName>
</protein>
<organism evidence="2 3">
    <name type="scientific">Eumeta variegata</name>
    <name type="common">Bagworm moth</name>
    <name type="synonym">Eumeta japonica</name>
    <dbReference type="NCBI Taxonomy" id="151549"/>
    <lineage>
        <taxon>Eukaryota</taxon>
        <taxon>Metazoa</taxon>
        <taxon>Ecdysozoa</taxon>
        <taxon>Arthropoda</taxon>
        <taxon>Hexapoda</taxon>
        <taxon>Insecta</taxon>
        <taxon>Pterygota</taxon>
        <taxon>Neoptera</taxon>
        <taxon>Endopterygota</taxon>
        <taxon>Lepidoptera</taxon>
        <taxon>Glossata</taxon>
        <taxon>Ditrysia</taxon>
        <taxon>Tineoidea</taxon>
        <taxon>Psychidae</taxon>
        <taxon>Oiketicinae</taxon>
        <taxon>Eumeta</taxon>
    </lineage>
</organism>
<feature type="region of interest" description="Disordered" evidence="1">
    <location>
        <begin position="73"/>
        <end position="130"/>
    </location>
</feature>
<gene>
    <name evidence="2" type="ORF">EVAR_3933_1</name>
</gene>
<sequence>MLQQLSDESPNAGLSNGIERNVLGVKKRDKIQLERINVKTKFRKVQTVQKIKMAMDGTYAEKGRKMEQILQMVSQGSNRSKGRQERNDGDDLKNVGHYGYVNRNRVEGSSRRPLSKDKLTRRGEKTGCRK</sequence>
<keyword evidence="3" id="KW-1185">Reference proteome</keyword>
<proteinExistence type="predicted"/>